<dbReference type="EMBL" id="JAHJDP010000116">
    <property type="protein sequence ID" value="MBU2693156.1"/>
    <property type="molecule type" value="Genomic_DNA"/>
</dbReference>
<accession>A0A948RZA9</accession>
<evidence type="ECO:0000313" key="3">
    <source>
        <dbReference type="Proteomes" id="UP000777784"/>
    </source>
</evidence>
<gene>
    <name evidence="2" type="ORF">KJ970_19750</name>
</gene>
<dbReference type="PROSITE" id="PS51257">
    <property type="entry name" value="PROKAR_LIPOPROTEIN"/>
    <property type="match status" value="1"/>
</dbReference>
<evidence type="ECO:0000256" key="1">
    <source>
        <dbReference type="SAM" id="MobiDB-lite"/>
    </source>
</evidence>
<comment type="caution">
    <text evidence="2">The sequence shown here is derived from an EMBL/GenBank/DDBJ whole genome shotgun (WGS) entry which is preliminary data.</text>
</comment>
<evidence type="ECO:0000313" key="2">
    <source>
        <dbReference type="EMBL" id="MBU2693156.1"/>
    </source>
</evidence>
<feature type="compositionally biased region" description="Polar residues" evidence="1">
    <location>
        <begin position="36"/>
        <end position="51"/>
    </location>
</feature>
<proteinExistence type="predicted"/>
<dbReference type="AlphaFoldDB" id="A0A948RZA9"/>
<feature type="compositionally biased region" description="Basic and acidic residues" evidence="1">
    <location>
        <begin position="69"/>
        <end position="79"/>
    </location>
</feature>
<sequence length="79" mass="8474">MNKNARKLAERITKFASLLALSAFVVLFVVGCGQSSITSPEPEMGSSQKSWSDPGCSGSDASYEEEPLDFGKDRGDVQD</sequence>
<feature type="region of interest" description="Disordered" evidence="1">
    <location>
        <begin position="36"/>
        <end position="79"/>
    </location>
</feature>
<organism evidence="2 3">
    <name type="scientific">Eiseniibacteriota bacterium</name>
    <dbReference type="NCBI Taxonomy" id="2212470"/>
    <lineage>
        <taxon>Bacteria</taxon>
        <taxon>Candidatus Eiseniibacteriota</taxon>
    </lineage>
</organism>
<name>A0A948RZA9_UNCEI</name>
<reference evidence="2" key="1">
    <citation type="submission" date="2021-05" db="EMBL/GenBank/DDBJ databases">
        <title>Energy efficiency and biological interactions define the core microbiome of deep oligotrophic groundwater.</title>
        <authorList>
            <person name="Mehrshad M."/>
            <person name="Lopez-Fernandez M."/>
            <person name="Bell E."/>
            <person name="Bernier-Latmani R."/>
            <person name="Bertilsson S."/>
            <person name="Dopson M."/>
        </authorList>
    </citation>
    <scope>NUCLEOTIDE SEQUENCE</scope>
    <source>
        <strain evidence="2">Modern_marine.mb.64</strain>
    </source>
</reference>
<dbReference type="Proteomes" id="UP000777784">
    <property type="component" value="Unassembled WGS sequence"/>
</dbReference>
<protein>
    <submittedName>
        <fullName evidence="2">Uncharacterized protein</fullName>
    </submittedName>
</protein>